<dbReference type="Pfam" id="PF13360">
    <property type="entry name" value="PQQ_2"/>
    <property type="match status" value="1"/>
</dbReference>
<dbReference type="InterPro" id="IPR011047">
    <property type="entry name" value="Quinoprotein_ADH-like_sf"/>
</dbReference>
<proteinExistence type="predicted"/>
<evidence type="ECO:0000256" key="2">
    <source>
        <dbReference type="SAM" id="SignalP"/>
    </source>
</evidence>
<dbReference type="EMBL" id="BLPG01000002">
    <property type="protein sequence ID" value="GFJ96281.1"/>
    <property type="molecule type" value="Genomic_DNA"/>
</dbReference>
<evidence type="ECO:0000313" key="4">
    <source>
        <dbReference type="EMBL" id="GFJ96281.1"/>
    </source>
</evidence>
<sequence>MVQRRHVLKGAAATAVGLSVTPASPAAAASGMPACGTPGGRDFPKVGGNLGNQNYSALSRVHRGNVSRLGGAWLNQIEGGVDTGTNQSTAVAVDGATGATKWTYQQTRGTLTRRGVAVGQGMVFTHGRGSWLIALDQETGQVVWEKQVTGYGSMEKVAVTYHDGMLYCGTHDSPRAAALTAATPPRTARAVAGRTSSPTPSSRWT</sequence>
<comment type="caution">
    <text evidence="4">The sequence shown here is derived from an EMBL/GenBank/DDBJ whole genome shotgun (WGS) entry which is preliminary data.</text>
</comment>
<feature type="signal peptide" evidence="2">
    <location>
        <begin position="1"/>
        <end position="28"/>
    </location>
</feature>
<dbReference type="RefSeq" id="WP_218577932.1">
    <property type="nucleotide sequence ID" value="NZ_BAABJB010000047.1"/>
</dbReference>
<dbReference type="InterPro" id="IPR002372">
    <property type="entry name" value="PQQ_rpt_dom"/>
</dbReference>
<reference evidence="4 5" key="2">
    <citation type="submission" date="2020-03" db="EMBL/GenBank/DDBJ databases">
        <authorList>
            <person name="Ichikawa N."/>
            <person name="Kimura A."/>
            <person name="Kitahashi Y."/>
            <person name="Uohara A."/>
        </authorList>
    </citation>
    <scope>NUCLEOTIDE SEQUENCE [LARGE SCALE GENOMIC DNA]</scope>
    <source>
        <strain evidence="4 5">NBRC 108638</strain>
    </source>
</reference>
<keyword evidence="2" id="KW-0732">Signal</keyword>
<evidence type="ECO:0000259" key="3">
    <source>
        <dbReference type="Pfam" id="PF13360"/>
    </source>
</evidence>
<protein>
    <recommendedName>
        <fullName evidence="3">Pyrrolo-quinoline quinone repeat domain-containing protein</fullName>
    </recommendedName>
</protein>
<dbReference type="Proteomes" id="UP000482960">
    <property type="component" value="Unassembled WGS sequence"/>
</dbReference>
<accession>A0A6V8LMN5</accession>
<feature type="domain" description="Pyrrolo-quinoline quinone repeat" evidence="3">
    <location>
        <begin position="88"/>
        <end position="183"/>
    </location>
</feature>
<feature type="chain" id="PRO_5028981449" description="Pyrrolo-quinoline quinone repeat domain-containing protein" evidence="2">
    <location>
        <begin position="29"/>
        <end position="205"/>
    </location>
</feature>
<dbReference type="AlphaFoldDB" id="A0A6V8LMN5"/>
<feature type="region of interest" description="Disordered" evidence="1">
    <location>
        <begin position="181"/>
        <end position="205"/>
    </location>
</feature>
<dbReference type="SUPFAM" id="SSF50998">
    <property type="entry name" value="Quinoprotein alcohol dehydrogenase-like"/>
    <property type="match status" value="1"/>
</dbReference>
<name>A0A6V8LMN5_9ACTN</name>
<gene>
    <name evidence="4" type="ORF">Prum_099230</name>
</gene>
<keyword evidence="5" id="KW-1185">Reference proteome</keyword>
<evidence type="ECO:0000256" key="1">
    <source>
        <dbReference type="SAM" id="MobiDB-lite"/>
    </source>
</evidence>
<dbReference type="Gene3D" id="2.140.10.10">
    <property type="entry name" value="Quinoprotein alcohol dehydrogenase-like superfamily"/>
    <property type="match status" value="1"/>
</dbReference>
<reference evidence="4 5" key="1">
    <citation type="submission" date="2020-03" db="EMBL/GenBank/DDBJ databases">
        <title>Whole genome shotgun sequence of Phytohabitans rumicis NBRC 108638.</title>
        <authorList>
            <person name="Komaki H."/>
            <person name="Tamura T."/>
        </authorList>
    </citation>
    <scope>NUCLEOTIDE SEQUENCE [LARGE SCALE GENOMIC DNA]</scope>
    <source>
        <strain evidence="4 5">NBRC 108638</strain>
    </source>
</reference>
<dbReference type="InterPro" id="IPR006311">
    <property type="entry name" value="TAT_signal"/>
</dbReference>
<evidence type="ECO:0000313" key="5">
    <source>
        <dbReference type="Proteomes" id="UP000482960"/>
    </source>
</evidence>
<organism evidence="4 5">
    <name type="scientific">Phytohabitans rumicis</name>
    <dbReference type="NCBI Taxonomy" id="1076125"/>
    <lineage>
        <taxon>Bacteria</taxon>
        <taxon>Bacillati</taxon>
        <taxon>Actinomycetota</taxon>
        <taxon>Actinomycetes</taxon>
        <taxon>Micromonosporales</taxon>
        <taxon>Micromonosporaceae</taxon>
    </lineage>
</organism>
<dbReference type="PROSITE" id="PS51318">
    <property type="entry name" value="TAT"/>
    <property type="match status" value="1"/>
</dbReference>